<dbReference type="InterPro" id="IPR036264">
    <property type="entry name" value="Bact_exopeptidase_dim_dom"/>
</dbReference>
<dbReference type="InterPro" id="IPR011650">
    <property type="entry name" value="Peptidase_M20_dimer"/>
</dbReference>
<reference evidence="7" key="1">
    <citation type="submission" date="2020-03" db="EMBL/GenBank/DDBJ databases">
        <authorList>
            <person name="He L."/>
        </authorList>
    </citation>
    <scope>NUCLEOTIDE SEQUENCE</scope>
    <source>
        <strain evidence="7">CkLH20</strain>
    </source>
</reference>
<dbReference type="CDD" id="cd02697">
    <property type="entry name" value="M20_like"/>
    <property type="match status" value="1"/>
</dbReference>
<dbReference type="GO" id="GO:0046872">
    <property type="term" value="F:metal ion binding"/>
    <property type="evidence" value="ECO:0007669"/>
    <property type="project" value="UniProtKB-KW"/>
</dbReference>
<dbReference type="RefSeq" id="XP_038741282.1">
    <property type="nucleotide sequence ID" value="XM_038893469.1"/>
</dbReference>
<evidence type="ECO:0000256" key="5">
    <source>
        <dbReference type="ARBA" id="ARBA00022833"/>
    </source>
</evidence>
<dbReference type="PROSITE" id="PS00758">
    <property type="entry name" value="ARGE_DAPE_CPG2_1"/>
    <property type="match status" value="1"/>
</dbReference>
<evidence type="ECO:0000256" key="2">
    <source>
        <dbReference type="ARBA" id="ARBA00006247"/>
    </source>
</evidence>
<dbReference type="InterPro" id="IPR002933">
    <property type="entry name" value="Peptidase_M20"/>
</dbReference>
<name>A0A9P6I0M0_9PEZI</name>
<sequence>MTAVPASNDYSLLDAWVDAHFEEELTFLQSLVRVPTDTPLGDNAPHAEVTAELLHGFGFEAERHPVPEDKVLDYGMKSITNLIVRRHYNEGGRTVALNAHGDVVPPGEGWTRDPYGAVIEDGVMYGRATAVSKSDFASFTFAVRALEFLKAPLRGSVELHFTYDEEFGGELGPGWLLSQGLTKPDLLIAAGFSYEVVTAHNGCLQMEVTVNGKQAHAAIPDTGVDALQGAVTILNALYALNARYREVRSEVAGITHPYLNVGRIEGDTNTNVVPGKVVFKLDRRMIPEEDPKEVEAEVRRTIAEASEGLPGISVDLRRLLLANSMRSNPGNEPLVQAIQKHTAQTFGQPATATGTPLYTDVRLYAEAGIPGVIYGAGPRTVLESHAKRADERLQLDDLRRATKVIARTLQLYTGPGIPKGPDDYLYTDRPQLGLRVISFKNSTIVVLYWLHLSLDAIALGSLLKAWTLMLQGRESEILEPLSDYPLEDLGKNPTEPHLLVDQRLSTIGLARWLFWNLYNLAIRPRENRIVCIPAAYLKDLREKATKELATQAALKGITEAPSLSEGDVILAWLAQVGFSNLPKDSKQPVALQQAFEWRKTLSDLMPANRPTLGNCIGFTVTVILAKDLLQRPLSYVASQIRGALNVQRSREQIEAYTSFIREDPRSRAPPLFGDVSMKLLMFSNWQKATLYETDFSAAARSPTGTPLFPSYIQTVQGPYNFNDGLIMVGKDPKGNYWFGGYRAEGLWEMMNRKMREDDNEPQPKMDLGEK</sequence>
<dbReference type="InterPro" id="IPR023213">
    <property type="entry name" value="CAT-like_dom_sf"/>
</dbReference>
<organism evidence="7 8">
    <name type="scientific">Colletotrichum karsti</name>
    <dbReference type="NCBI Taxonomy" id="1095194"/>
    <lineage>
        <taxon>Eukaryota</taxon>
        <taxon>Fungi</taxon>
        <taxon>Dikarya</taxon>
        <taxon>Ascomycota</taxon>
        <taxon>Pezizomycotina</taxon>
        <taxon>Sordariomycetes</taxon>
        <taxon>Hypocreomycetidae</taxon>
        <taxon>Glomerellales</taxon>
        <taxon>Glomerellaceae</taxon>
        <taxon>Colletotrichum</taxon>
        <taxon>Colletotrichum boninense species complex</taxon>
    </lineage>
</organism>
<reference evidence="7" key="2">
    <citation type="submission" date="2020-11" db="EMBL/GenBank/DDBJ databases">
        <title>Whole genome sequencing of Colletotrichum sp.</title>
        <authorList>
            <person name="Li H."/>
        </authorList>
    </citation>
    <scope>NUCLEOTIDE SEQUENCE</scope>
    <source>
        <strain evidence="7">CkLH20</strain>
    </source>
</reference>
<dbReference type="Gene3D" id="3.30.70.360">
    <property type="match status" value="1"/>
</dbReference>
<dbReference type="Pfam" id="PF07687">
    <property type="entry name" value="M20_dimer"/>
    <property type="match status" value="1"/>
</dbReference>
<dbReference type="Proteomes" id="UP000781932">
    <property type="component" value="Unassembled WGS sequence"/>
</dbReference>
<keyword evidence="3" id="KW-0479">Metal-binding</keyword>
<evidence type="ECO:0000259" key="6">
    <source>
        <dbReference type="Pfam" id="PF07687"/>
    </source>
</evidence>
<keyword evidence="8" id="KW-1185">Reference proteome</keyword>
<comment type="cofactor">
    <cofactor evidence="1">
        <name>Zn(2+)</name>
        <dbReference type="ChEBI" id="CHEBI:29105"/>
    </cofactor>
</comment>
<dbReference type="SUPFAM" id="SSF55031">
    <property type="entry name" value="Bacterial exopeptidase dimerisation domain"/>
    <property type="match status" value="1"/>
</dbReference>
<gene>
    <name evidence="7" type="ORF">CkaCkLH20_10755</name>
</gene>
<dbReference type="Pfam" id="PF01546">
    <property type="entry name" value="Peptidase_M20"/>
    <property type="match status" value="1"/>
</dbReference>
<dbReference type="Pfam" id="PF02458">
    <property type="entry name" value="Transferase"/>
    <property type="match status" value="1"/>
</dbReference>
<keyword evidence="4" id="KW-0378">Hydrolase</keyword>
<dbReference type="InterPro" id="IPR001261">
    <property type="entry name" value="ArgE/DapE_CS"/>
</dbReference>
<feature type="domain" description="Peptidase M20 dimerisation" evidence="6">
    <location>
        <begin position="198"/>
        <end position="305"/>
    </location>
</feature>
<accession>A0A9P6I0M0</accession>
<comment type="similarity">
    <text evidence="2">Belongs to the peptidase M20A family.</text>
</comment>
<dbReference type="PANTHER" id="PTHR43808">
    <property type="entry name" value="ACETYLORNITHINE DEACETYLASE"/>
    <property type="match status" value="1"/>
</dbReference>
<dbReference type="AlphaFoldDB" id="A0A9P6I0M0"/>
<dbReference type="GeneID" id="62166543"/>
<protein>
    <submittedName>
        <fullName evidence="7">Acetylornithine deacetylase</fullName>
    </submittedName>
</protein>
<evidence type="ECO:0000313" key="7">
    <source>
        <dbReference type="EMBL" id="KAF9871821.1"/>
    </source>
</evidence>
<keyword evidence="5" id="KW-0862">Zinc</keyword>
<dbReference type="SUPFAM" id="SSF53187">
    <property type="entry name" value="Zn-dependent exopeptidases"/>
    <property type="match status" value="1"/>
</dbReference>
<comment type="caution">
    <text evidence="7">The sequence shown here is derived from an EMBL/GenBank/DDBJ whole genome shotgun (WGS) entry which is preliminary data.</text>
</comment>
<dbReference type="Gene3D" id="3.30.559.10">
    <property type="entry name" value="Chloramphenicol acetyltransferase-like domain"/>
    <property type="match status" value="1"/>
</dbReference>
<evidence type="ECO:0000256" key="3">
    <source>
        <dbReference type="ARBA" id="ARBA00022723"/>
    </source>
</evidence>
<dbReference type="EMBL" id="JAATWM020000042">
    <property type="protein sequence ID" value="KAF9871821.1"/>
    <property type="molecule type" value="Genomic_DNA"/>
</dbReference>
<evidence type="ECO:0000313" key="8">
    <source>
        <dbReference type="Proteomes" id="UP000781932"/>
    </source>
</evidence>
<dbReference type="OrthoDB" id="10059875at2759"/>
<proteinExistence type="inferred from homology"/>
<evidence type="ECO:0000256" key="1">
    <source>
        <dbReference type="ARBA" id="ARBA00001947"/>
    </source>
</evidence>
<evidence type="ECO:0000256" key="4">
    <source>
        <dbReference type="ARBA" id="ARBA00022801"/>
    </source>
</evidence>
<dbReference type="Gene3D" id="3.40.630.10">
    <property type="entry name" value="Zn peptidases"/>
    <property type="match status" value="1"/>
</dbReference>
<dbReference type="InterPro" id="IPR050072">
    <property type="entry name" value="Peptidase_M20A"/>
</dbReference>
<dbReference type="GO" id="GO:0016787">
    <property type="term" value="F:hydrolase activity"/>
    <property type="evidence" value="ECO:0007669"/>
    <property type="project" value="UniProtKB-KW"/>
</dbReference>